<evidence type="ECO:0000313" key="4">
    <source>
        <dbReference type="Proteomes" id="UP001378242"/>
    </source>
</evidence>
<accession>A0ABU9GEC8</accession>
<protein>
    <submittedName>
        <fullName evidence="3">Nuclease-related domain-containing protein</fullName>
    </submittedName>
</protein>
<feature type="compositionally biased region" description="Basic and acidic residues" evidence="1">
    <location>
        <begin position="318"/>
        <end position="330"/>
    </location>
</feature>
<comment type="caution">
    <text evidence="3">The sequence shown here is derived from an EMBL/GenBank/DDBJ whole genome shotgun (WGS) entry which is preliminary data.</text>
</comment>
<dbReference type="RefSeq" id="WP_341542344.1">
    <property type="nucleotide sequence ID" value="NZ_JBAKAP010000007.1"/>
</dbReference>
<dbReference type="EMBL" id="JBAKAP010000007">
    <property type="protein sequence ID" value="MEL0616825.1"/>
    <property type="molecule type" value="Genomic_DNA"/>
</dbReference>
<dbReference type="InterPro" id="IPR011528">
    <property type="entry name" value="NERD"/>
</dbReference>
<dbReference type="Pfam" id="PF08378">
    <property type="entry name" value="NERD"/>
    <property type="match status" value="1"/>
</dbReference>
<name>A0ABU9GEC8_COBMA</name>
<evidence type="ECO:0000313" key="3">
    <source>
        <dbReference type="EMBL" id="MEL0616825.1"/>
    </source>
</evidence>
<gene>
    <name evidence="3" type="ORF">V6243_08250</name>
</gene>
<feature type="region of interest" description="Disordered" evidence="1">
    <location>
        <begin position="285"/>
        <end position="336"/>
    </location>
</feature>
<proteinExistence type="predicted"/>
<dbReference type="Proteomes" id="UP001378242">
    <property type="component" value="Unassembled WGS sequence"/>
</dbReference>
<keyword evidence="4" id="KW-1185">Reference proteome</keyword>
<evidence type="ECO:0000256" key="1">
    <source>
        <dbReference type="SAM" id="MobiDB-lite"/>
    </source>
</evidence>
<sequence>MLLKDCDSREYDVLVLEVLAQNATLSTQERQQVLRMLRGVRAHQERRRSLARFLNTLFESRDDWVVLHDLRLEGDDGVIELDHVLINRLMQFWVLDASCFDLPLTISPFGELSAHQGPSVEQGASVGQGSLEDIGEVVQSGDELRLTPSPLLALKEQQQCFRRWLESSGLLPSRLGMVLQPQLTHRLVIAAEEQVSRPPEDILDSRALVDLRGLSEECLNLGSGAASVARMRDFTHRIDPRRLRRLGRAILAQHGPSRVDWASRLGLSEHASVAIHPDEQTAYAWVPPQDPSASPSVAPVHDDAIPSSSGNDAPQVTPREEGPTPSETRRATPPKAISSSFQTLMSGMTQTMPSSTCHGLQAQDWQPSVSDVRLQGVSSAGAKASDVSHGHRGMASGHDEMQYLQPRCDECRRWLSKASVALCRSEGQRELLGDRMLCQRCRASD</sequence>
<reference evidence="3 4" key="1">
    <citation type="submission" date="2024-02" db="EMBL/GenBank/DDBJ databases">
        <title>Bacteria isolated from the canopy kelp, Nereocystis luetkeana.</title>
        <authorList>
            <person name="Pfister C.A."/>
            <person name="Younker I.T."/>
            <person name="Light S.H."/>
        </authorList>
    </citation>
    <scope>NUCLEOTIDE SEQUENCE [LARGE SCALE GENOMIC DNA]</scope>
    <source>
        <strain evidence="3 4">TI.5.07</strain>
    </source>
</reference>
<organism evidence="3 4">
    <name type="scientific">Cobetia marina</name>
    <name type="common">Deleya marina</name>
    <dbReference type="NCBI Taxonomy" id="28258"/>
    <lineage>
        <taxon>Bacteria</taxon>
        <taxon>Pseudomonadati</taxon>
        <taxon>Pseudomonadota</taxon>
        <taxon>Gammaproteobacteria</taxon>
        <taxon>Oceanospirillales</taxon>
        <taxon>Halomonadaceae</taxon>
        <taxon>Cobetia</taxon>
    </lineage>
</organism>
<evidence type="ECO:0000259" key="2">
    <source>
        <dbReference type="Pfam" id="PF08378"/>
    </source>
</evidence>
<feature type="domain" description="NERD" evidence="2">
    <location>
        <begin position="47"/>
        <end position="98"/>
    </location>
</feature>